<evidence type="ECO:0000256" key="2">
    <source>
        <dbReference type="ARBA" id="ARBA00023082"/>
    </source>
</evidence>
<evidence type="ECO:0000313" key="7">
    <source>
        <dbReference type="Proteomes" id="UP000529783"/>
    </source>
</evidence>
<keyword evidence="7" id="KW-1185">Reference proteome</keyword>
<dbReference type="InterPro" id="IPR013325">
    <property type="entry name" value="RNA_pol_sigma_r2"/>
</dbReference>
<keyword evidence="1" id="KW-0805">Transcription regulation</keyword>
<comment type="caution">
    <text evidence="6">The sequence shown here is derived from an EMBL/GenBank/DDBJ whole genome shotgun (WGS) entry which is preliminary data.</text>
</comment>
<feature type="compositionally biased region" description="Pro residues" evidence="5">
    <location>
        <begin position="543"/>
        <end position="558"/>
    </location>
</feature>
<gene>
    <name evidence="6" type="ORF">BJY14_004885</name>
</gene>
<evidence type="ECO:0000256" key="1">
    <source>
        <dbReference type="ARBA" id="ARBA00023015"/>
    </source>
</evidence>
<evidence type="ECO:0000256" key="3">
    <source>
        <dbReference type="ARBA" id="ARBA00023125"/>
    </source>
</evidence>
<reference evidence="6 7" key="1">
    <citation type="submission" date="2020-07" db="EMBL/GenBank/DDBJ databases">
        <title>Sequencing the genomes of 1000 actinobacteria strains.</title>
        <authorList>
            <person name="Klenk H.-P."/>
        </authorList>
    </citation>
    <scope>NUCLEOTIDE SEQUENCE [LARGE SCALE GENOMIC DNA]</scope>
    <source>
        <strain evidence="6 7">DSM 40398</strain>
    </source>
</reference>
<sequence>MSDHLLVETLRERDPGAPAAVYDAHAEKLYAYCWFQLRGRDAAQVALRDTFIVAEAHIGKLREPDRFEPWLYAIARLECARRMPPRHLVPDVPVASHDQEDVDQRITAWQAVLGLPPLSRELLELHVRRRLSVPDLAAVFGLSPRDAQTALDCAHGELEAALTAEMLANKGPYGCPERAHLLRERQGDFTHDLSKRLVGHARECSACGSLRPRSVSAAKVYGLLPDAVPAPETRLRVMSCFLDPELVGYRLFVATRVTEFRSDGFPVQSASGRPGRAARQSRRWRFTRPRKAAREERGAAKLYAQVVRASAALVVVALLSASGVASMYVVGAQREDKDEQAGPRPTAVPGISQRPGPVRKSPVPPQAPGALNALPMATFPLGAQISSAPLPALLDTPSMLAFSDGAAMSVAAGVLTVSPLFLDLAGGSDGSIELKAEGGPVTWQAKGQDSLKVSPSSGSLGPGQSVTVHVHVSRQREPYGGTTLTFRPGGTQVHVTWRSDTAAPTAPPEAHRPASPAQGSTASSPSGPPRADGDPAYSSPVPAATPLPSQAPTPPPSGTAPSGASPTLSA</sequence>
<feature type="compositionally biased region" description="Low complexity" evidence="5">
    <location>
        <begin position="559"/>
        <end position="570"/>
    </location>
</feature>
<feature type="compositionally biased region" description="Basic residues" evidence="5">
    <location>
        <begin position="279"/>
        <end position="291"/>
    </location>
</feature>
<keyword evidence="4" id="KW-0804">Transcription</keyword>
<dbReference type="GO" id="GO:0003677">
    <property type="term" value="F:DNA binding"/>
    <property type="evidence" value="ECO:0007669"/>
    <property type="project" value="UniProtKB-KW"/>
</dbReference>
<evidence type="ECO:0000256" key="4">
    <source>
        <dbReference type="ARBA" id="ARBA00023163"/>
    </source>
</evidence>
<feature type="region of interest" description="Disordered" evidence="5">
    <location>
        <begin position="334"/>
        <end position="369"/>
    </location>
</feature>
<dbReference type="PANTHER" id="PTHR43133">
    <property type="entry name" value="RNA POLYMERASE ECF-TYPE SIGMA FACTO"/>
    <property type="match status" value="1"/>
</dbReference>
<dbReference type="Gene3D" id="1.10.10.10">
    <property type="entry name" value="Winged helix-like DNA-binding domain superfamily/Winged helix DNA-binding domain"/>
    <property type="match status" value="1"/>
</dbReference>
<dbReference type="RefSeq" id="WP_179845736.1">
    <property type="nucleotide sequence ID" value="NZ_JACCBA010000001.1"/>
</dbReference>
<feature type="region of interest" description="Disordered" evidence="5">
    <location>
        <begin position="501"/>
        <end position="570"/>
    </location>
</feature>
<protein>
    <submittedName>
        <fullName evidence="6">DNA-directed RNA polymerase specialized sigma24 family protein</fullName>
    </submittedName>
</protein>
<proteinExistence type="predicted"/>
<organism evidence="6 7">
    <name type="scientific">Actinomadura luteofluorescens</name>
    <dbReference type="NCBI Taxonomy" id="46163"/>
    <lineage>
        <taxon>Bacteria</taxon>
        <taxon>Bacillati</taxon>
        <taxon>Actinomycetota</taxon>
        <taxon>Actinomycetes</taxon>
        <taxon>Streptosporangiales</taxon>
        <taxon>Thermomonosporaceae</taxon>
        <taxon>Actinomadura</taxon>
    </lineage>
</organism>
<accession>A0A7Y9EJK9</accession>
<keyword evidence="3" id="KW-0238">DNA-binding</keyword>
<dbReference type="SUPFAM" id="SSF88946">
    <property type="entry name" value="Sigma2 domain of RNA polymerase sigma factors"/>
    <property type="match status" value="1"/>
</dbReference>
<dbReference type="AlphaFoldDB" id="A0A7Y9EJK9"/>
<evidence type="ECO:0000313" key="6">
    <source>
        <dbReference type="EMBL" id="NYD48902.1"/>
    </source>
</evidence>
<dbReference type="GO" id="GO:0000428">
    <property type="term" value="C:DNA-directed RNA polymerase complex"/>
    <property type="evidence" value="ECO:0007669"/>
    <property type="project" value="UniProtKB-KW"/>
</dbReference>
<keyword evidence="6" id="KW-0240">DNA-directed RNA polymerase</keyword>
<evidence type="ECO:0000256" key="5">
    <source>
        <dbReference type="SAM" id="MobiDB-lite"/>
    </source>
</evidence>
<dbReference type="GO" id="GO:0016987">
    <property type="term" value="F:sigma factor activity"/>
    <property type="evidence" value="ECO:0007669"/>
    <property type="project" value="UniProtKB-KW"/>
</dbReference>
<dbReference type="Proteomes" id="UP000529783">
    <property type="component" value="Unassembled WGS sequence"/>
</dbReference>
<dbReference type="InterPro" id="IPR036388">
    <property type="entry name" value="WH-like_DNA-bd_sf"/>
</dbReference>
<dbReference type="GO" id="GO:0006352">
    <property type="term" value="P:DNA-templated transcription initiation"/>
    <property type="evidence" value="ECO:0007669"/>
    <property type="project" value="InterPro"/>
</dbReference>
<dbReference type="Gene3D" id="1.10.1740.10">
    <property type="match status" value="1"/>
</dbReference>
<dbReference type="PANTHER" id="PTHR43133:SF8">
    <property type="entry name" value="RNA POLYMERASE SIGMA FACTOR HI_1459-RELATED"/>
    <property type="match status" value="1"/>
</dbReference>
<dbReference type="EMBL" id="JACCBA010000001">
    <property type="protein sequence ID" value="NYD48902.1"/>
    <property type="molecule type" value="Genomic_DNA"/>
</dbReference>
<dbReference type="InterPro" id="IPR039425">
    <property type="entry name" value="RNA_pol_sigma-70-like"/>
</dbReference>
<keyword evidence="2" id="KW-0731">Sigma factor</keyword>
<feature type="region of interest" description="Disordered" evidence="5">
    <location>
        <begin position="268"/>
        <end position="291"/>
    </location>
</feature>
<name>A0A7Y9EJK9_9ACTN</name>